<dbReference type="Pfam" id="PF01384">
    <property type="entry name" value="PHO4"/>
    <property type="match status" value="1"/>
</dbReference>
<dbReference type="OMA" id="MQAFCIA"/>
<dbReference type="EMBL" id="VRMN01000001">
    <property type="protein sequence ID" value="KAA8498550.1"/>
    <property type="molecule type" value="Genomic_DNA"/>
</dbReference>
<proteinExistence type="inferred from homology"/>
<evidence type="ECO:0000256" key="7">
    <source>
        <dbReference type="RuleBase" id="RU363058"/>
    </source>
</evidence>
<dbReference type="AlphaFoldDB" id="A0A5J4Z5N0"/>
<feature type="transmembrane region" description="Helical" evidence="7">
    <location>
        <begin position="53"/>
        <end position="72"/>
    </location>
</feature>
<dbReference type="OrthoDB" id="260807at2759"/>
<evidence type="ECO:0000256" key="1">
    <source>
        <dbReference type="ARBA" id="ARBA00004141"/>
    </source>
</evidence>
<feature type="transmembrane region" description="Helical" evidence="7">
    <location>
        <begin position="143"/>
        <end position="164"/>
    </location>
</feature>
<comment type="function">
    <text evidence="7">Sodium-phosphate symporter.</text>
</comment>
<comment type="similarity">
    <text evidence="7">Belongs to the inorganic phosphate transporter (PiT) (TC 2.A.20) family.</text>
</comment>
<evidence type="ECO:0000313" key="8">
    <source>
        <dbReference type="EMBL" id="KAA8498550.1"/>
    </source>
</evidence>
<feature type="transmembrane region" description="Helical" evidence="7">
    <location>
        <begin position="207"/>
        <end position="232"/>
    </location>
</feature>
<keyword evidence="3 7" id="KW-0592">Phosphate transport</keyword>
<evidence type="ECO:0000256" key="6">
    <source>
        <dbReference type="ARBA" id="ARBA00023136"/>
    </source>
</evidence>
<keyword evidence="6 7" id="KW-0472">Membrane</keyword>
<name>A0A5J4Z5N0_PORPP</name>
<reference evidence="9" key="1">
    <citation type="journal article" date="2019" name="Nat. Commun.">
        <title>Expansion of phycobilisome linker gene families in mesophilic red algae.</title>
        <authorList>
            <person name="Lee J."/>
            <person name="Kim D."/>
            <person name="Bhattacharya D."/>
            <person name="Yoon H.S."/>
        </authorList>
    </citation>
    <scope>NUCLEOTIDE SEQUENCE [LARGE SCALE GENOMIC DNA]</scope>
    <source>
        <strain evidence="9">CCMP 1328</strain>
    </source>
</reference>
<evidence type="ECO:0000256" key="5">
    <source>
        <dbReference type="ARBA" id="ARBA00022989"/>
    </source>
</evidence>
<feature type="transmembrane region" description="Helical" evidence="7">
    <location>
        <begin position="607"/>
        <end position="630"/>
    </location>
</feature>
<feature type="transmembrane region" description="Helical" evidence="7">
    <location>
        <begin position="176"/>
        <end position="195"/>
    </location>
</feature>
<evidence type="ECO:0000256" key="2">
    <source>
        <dbReference type="ARBA" id="ARBA00022448"/>
    </source>
</evidence>
<gene>
    <name evidence="8" type="ORF">FVE85_6135</name>
</gene>
<accession>A0A5J4Z5N0</accession>
<dbReference type="GO" id="GO:0005315">
    <property type="term" value="F:phosphate transmembrane transporter activity"/>
    <property type="evidence" value="ECO:0007669"/>
    <property type="project" value="InterPro"/>
</dbReference>
<dbReference type="PANTHER" id="PTHR11101:SF80">
    <property type="entry name" value="PHOSPHATE TRANSPORTER"/>
    <property type="match status" value="1"/>
</dbReference>
<dbReference type="Proteomes" id="UP000324585">
    <property type="component" value="Unassembled WGS sequence"/>
</dbReference>
<evidence type="ECO:0000256" key="4">
    <source>
        <dbReference type="ARBA" id="ARBA00022692"/>
    </source>
</evidence>
<feature type="transmembrane region" description="Helical" evidence="7">
    <location>
        <begin position="92"/>
        <end position="110"/>
    </location>
</feature>
<protein>
    <recommendedName>
        <fullName evidence="7">Phosphate transporter</fullName>
    </recommendedName>
</protein>
<dbReference type="PANTHER" id="PTHR11101">
    <property type="entry name" value="PHOSPHATE TRANSPORTER"/>
    <property type="match status" value="1"/>
</dbReference>
<keyword evidence="9" id="KW-1185">Reference proteome</keyword>
<keyword evidence="5 7" id="KW-1133">Transmembrane helix</keyword>
<evidence type="ECO:0000313" key="9">
    <source>
        <dbReference type="Proteomes" id="UP000324585"/>
    </source>
</evidence>
<organism evidence="8 9">
    <name type="scientific">Porphyridium purpureum</name>
    <name type="common">Red alga</name>
    <name type="synonym">Porphyridium cruentum</name>
    <dbReference type="NCBI Taxonomy" id="35688"/>
    <lineage>
        <taxon>Eukaryota</taxon>
        <taxon>Rhodophyta</taxon>
        <taxon>Bangiophyceae</taxon>
        <taxon>Porphyridiales</taxon>
        <taxon>Porphyridiaceae</taxon>
        <taxon>Porphyridium</taxon>
    </lineage>
</organism>
<feature type="transmembrane region" description="Helical" evidence="7">
    <location>
        <begin position="247"/>
        <end position="267"/>
    </location>
</feature>
<comment type="subcellular location">
    <subcellularLocation>
        <location evidence="1 7">Membrane</location>
        <topology evidence="1 7">Multi-pass membrane protein</topology>
    </subcellularLocation>
</comment>
<comment type="caution">
    <text evidence="8">The sequence shown here is derived from an EMBL/GenBank/DDBJ whole genome shotgun (WGS) entry which is preliminary data.</text>
</comment>
<keyword evidence="4 7" id="KW-0812">Transmembrane</keyword>
<dbReference type="InterPro" id="IPR001204">
    <property type="entry name" value="Phos_transporter"/>
</dbReference>
<dbReference type="GO" id="GO:0016020">
    <property type="term" value="C:membrane"/>
    <property type="evidence" value="ECO:0007669"/>
    <property type="project" value="UniProtKB-SubCell"/>
</dbReference>
<feature type="transmembrane region" description="Helical" evidence="7">
    <location>
        <begin position="279"/>
        <end position="299"/>
    </location>
</feature>
<keyword evidence="2 7" id="KW-0813">Transport</keyword>
<feature type="transmembrane region" description="Helical" evidence="7">
    <location>
        <begin position="515"/>
        <end position="534"/>
    </location>
</feature>
<sequence>MSAASGGAVAVVRDFLEYPTPAPWSPPPGEAVWPLDGTSFALLDSAQVTTTDFYLWLVVITGIAMFITAWGIGANDVANAFATSVGAGSVSLKMACVVAAVMEFLGALLLGSRVSSTIRKGILNVDYFDPTNREKGALNGPEVLMIGNFITLLSAGSWLITATFLELPVSTTHTIVGAYIGIGLAYRGVDAVVWISEGSGFEKLQGVVGIFISWFVSPVAAGLISVTFFLLVRRFVLRADNPVRNGLLFAPLFYGLVAFLIVFFVLWEQAEELRAWNALIGLGAAIVVMAMTWFILVPYQKKRLNQWEERQILEIKNPDLVSTRHRQDQVSNYLQRIGLHVSLDPEADVQQDSEVQERHARAEVFDPKAEHVFSWLQVATAAFDSFSHGANDVANAVAPFTTVLQLYQDGGNLSRRTVSSFSSSVTLTGGGALNGTVVANGAPIPNGQAYCGEIGGVEYWQCVVEFGYLTGQTSSAQNATFSLYSETGSFAGDSTCYSDCNPGCFATYSSAFIRIPVWVLAIGGIGITVGLAAWGYKVILALGKKLTKITASRGFCIEFGASITVLVAAALGIPVSTTHCQVGATVGVGLADGRINSVHWKQFASIFAGWVITLLICALSSAGLFILCVLSPYKFAVPQSLSYCAGQQLFWYDDASDAFRGFVCSGLTG</sequence>
<evidence type="ECO:0000256" key="3">
    <source>
        <dbReference type="ARBA" id="ARBA00022592"/>
    </source>
</evidence>
<feature type="transmembrane region" description="Helical" evidence="7">
    <location>
        <begin position="555"/>
        <end position="573"/>
    </location>
</feature>
<dbReference type="GO" id="GO:0035435">
    <property type="term" value="P:phosphate ion transmembrane transport"/>
    <property type="evidence" value="ECO:0007669"/>
    <property type="project" value="TreeGrafter"/>
</dbReference>